<dbReference type="EMBL" id="QZAA01000125">
    <property type="protein sequence ID" value="RQD76266.1"/>
    <property type="molecule type" value="Genomic_DNA"/>
</dbReference>
<evidence type="ECO:0000256" key="1">
    <source>
        <dbReference type="ARBA" id="ARBA00001947"/>
    </source>
</evidence>
<evidence type="ECO:0000256" key="7">
    <source>
        <dbReference type="ARBA" id="ARBA00022833"/>
    </source>
</evidence>
<feature type="domain" description="PDZ" evidence="12">
    <location>
        <begin position="116"/>
        <end position="162"/>
    </location>
</feature>
<evidence type="ECO:0000256" key="10">
    <source>
        <dbReference type="ARBA" id="ARBA00023136"/>
    </source>
</evidence>
<dbReference type="SUPFAM" id="SSF50156">
    <property type="entry name" value="PDZ domain-like"/>
    <property type="match status" value="1"/>
</dbReference>
<dbReference type="InterPro" id="IPR008915">
    <property type="entry name" value="Peptidase_M50"/>
</dbReference>
<dbReference type="GO" id="GO:0046872">
    <property type="term" value="F:metal ion binding"/>
    <property type="evidence" value="ECO:0007669"/>
    <property type="project" value="UniProtKB-KW"/>
</dbReference>
<accession>A0A424YF71</accession>
<dbReference type="PANTHER" id="PTHR42837">
    <property type="entry name" value="REGULATOR OF SIGMA-E PROTEASE RSEP"/>
    <property type="match status" value="1"/>
</dbReference>
<keyword evidence="9 11" id="KW-0482">Metalloprotease</keyword>
<protein>
    <recommendedName>
        <fullName evidence="11">Zinc metalloprotease</fullName>
        <ecNumber evidence="11">3.4.24.-</ecNumber>
    </recommendedName>
</protein>
<name>A0A424YF71_9FIRM</name>
<dbReference type="Pfam" id="PF02163">
    <property type="entry name" value="Peptidase_M50"/>
    <property type="match status" value="1"/>
</dbReference>
<evidence type="ECO:0000256" key="11">
    <source>
        <dbReference type="RuleBase" id="RU362031"/>
    </source>
</evidence>
<comment type="cofactor">
    <cofactor evidence="1 11">
        <name>Zn(2+)</name>
        <dbReference type="ChEBI" id="CHEBI:29105"/>
    </cofactor>
</comment>
<dbReference type="InterPro" id="IPR004387">
    <property type="entry name" value="Pept_M50_Zn"/>
</dbReference>
<evidence type="ECO:0000256" key="2">
    <source>
        <dbReference type="ARBA" id="ARBA00004141"/>
    </source>
</evidence>
<evidence type="ECO:0000256" key="9">
    <source>
        <dbReference type="ARBA" id="ARBA00023049"/>
    </source>
</evidence>
<dbReference type="InterPro" id="IPR036034">
    <property type="entry name" value="PDZ_sf"/>
</dbReference>
<gene>
    <name evidence="13" type="primary">rseP</name>
    <name evidence="13" type="ORF">D5R97_04630</name>
</gene>
<dbReference type="EC" id="3.4.24.-" evidence="11"/>
<evidence type="ECO:0000313" key="14">
    <source>
        <dbReference type="Proteomes" id="UP000285138"/>
    </source>
</evidence>
<dbReference type="GO" id="GO:0004222">
    <property type="term" value="F:metalloendopeptidase activity"/>
    <property type="evidence" value="ECO:0007669"/>
    <property type="project" value="InterPro"/>
</dbReference>
<evidence type="ECO:0000313" key="13">
    <source>
        <dbReference type="EMBL" id="RQD76266.1"/>
    </source>
</evidence>
<keyword evidence="5 11" id="KW-0812">Transmembrane</keyword>
<keyword evidence="7 11" id="KW-0862">Zinc</keyword>
<keyword evidence="4 13" id="KW-0645">Protease</keyword>
<sequence>MVTLVSTIVIFGALVFFHELGHLIAAKKAGVTVLEFALGFGPKIFSFQKNETTYSLRAVPLGGFCQMLGETAEDTSEGSFHQKPLFSRAVVVAAGSLMNFVLAALLFFVLYFFVQGIPLQKPVIGEVIPGSIAEEAGLNSGDVVVSINEDRKDSWEQVVKTIHANPDTALGFTVERNGSFKEIGLTPQEDPDTGRGMIGVSPKMERFALWDSLSRGMEDTVIITGLIVGSLYMIITRQAPPEVAGPVGIVHAIGEVASTGIENLLFFTALLSINLGFINLLPLPALDGGRIAFFFLEMVRGKRLNPERENLIHVIGFALLMLLVLTVTYQDLARLEVF</sequence>
<dbReference type="CDD" id="cd23081">
    <property type="entry name" value="cpPDZ_EcRseP-like"/>
    <property type="match status" value="1"/>
</dbReference>
<dbReference type="CDD" id="cd06163">
    <property type="entry name" value="S2P-M50_PDZ_RseP-like"/>
    <property type="match status" value="1"/>
</dbReference>
<proteinExistence type="inferred from homology"/>
<dbReference type="Gene3D" id="2.30.42.10">
    <property type="match status" value="1"/>
</dbReference>
<organism evidence="13 14">
    <name type="scientific">Candidatus Syntrophonatronum acetioxidans</name>
    <dbReference type="NCBI Taxonomy" id="1795816"/>
    <lineage>
        <taxon>Bacteria</taxon>
        <taxon>Bacillati</taxon>
        <taxon>Bacillota</taxon>
        <taxon>Clostridia</taxon>
        <taxon>Eubacteriales</taxon>
        <taxon>Syntrophomonadaceae</taxon>
        <taxon>Candidatus Syntrophonatronum</taxon>
    </lineage>
</organism>
<dbReference type="AlphaFoldDB" id="A0A424YF71"/>
<dbReference type="Pfam" id="PF17820">
    <property type="entry name" value="PDZ_6"/>
    <property type="match status" value="1"/>
</dbReference>
<evidence type="ECO:0000256" key="5">
    <source>
        <dbReference type="ARBA" id="ARBA00022692"/>
    </source>
</evidence>
<keyword evidence="10 11" id="KW-0472">Membrane</keyword>
<keyword evidence="6 11" id="KW-0378">Hydrolase</keyword>
<comment type="subcellular location">
    <subcellularLocation>
        <location evidence="2">Membrane</location>
        <topology evidence="2">Multi-pass membrane protein</topology>
    </subcellularLocation>
</comment>
<keyword evidence="8 11" id="KW-1133">Transmembrane helix</keyword>
<feature type="transmembrane region" description="Helical" evidence="11">
    <location>
        <begin position="264"/>
        <end position="289"/>
    </location>
</feature>
<dbReference type="PROSITE" id="PS50106">
    <property type="entry name" value="PDZ"/>
    <property type="match status" value="1"/>
</dbReference>
<dbReference type="SMART" id="SM00228">
    <property type="entry name" value="PDZ"/>
    <property type="match status" value="1"/>
</dbReference>
<keyword evidence="11" id="KW-0479">Metal-binding</keyword>
<evidence type="ECO:0000259" key="12">
    <source>
        <dbReference type="PROSITE" id="PS50106"/>
    </source>
</evidence>
<feature type="transmembrane region" description="Helical" evidence="11">
    <location>
        <begin position="310"/>
        <end position="329"/>
    </location>
</feature>
<comment type="similarity">
    <text evidence="3 11">Belongs to the peptidase M50B family.</text>
</comment>
<evidence type="ECO:0000256" key="6">
    <source>
        <dbReference type="ARBA" id="ARBA00022801"/>
    </source>
</evidence>
<evidence type="ECO:0000256" key="8">
    <source>
        <dbReference type="ARBA" id="ARBA00022989"/>
    </source>
</evidence>
<dbReference type="Proteomes" id="UP000285138">
    <property type="component" value="Unassembled WGS sequence"/>
</dbReference>
<dbReference type="GO" id="GO:0016020">
    <property type="term" value="C:membrane"/>
    <property type="evidence" value="ECO:0007669"/>
    <property type="project" value="UniProtKB-SubCell"/>
</dbReference>
<reference evidence="13 14" key="1">
    <citation type="submission" date="2018-08" db="EMBL/GenBank/DDBJ databases">
        <title>The metabolism and importance of syntrophic acetate oxidation coupled to methane or sulfide production in haloalkaline environments.</title>
        <authorList>
            <person name="Timmers P.H.A."/>
            <person name="Vavourakis C.D."/>
            <person name="Sorokin D.Y."/>
            <person name="Sinninghe Damste J.S."/>
            <person name="Muyzer G."/>
            <person name="Stams A.J.M."/>
            <person name="Plugge C.M."/>
        </authorList>
    </citation>
    <scope>NUCLEOTIDE SEQUENCE [LARGE SCALE GENOMIC DNA]</scope>
    <source>
        <strain evidence="13">MSAO_Bac1</strain>
    </source>
</reference>
<feature type="transmembrane region" description="Helical" evidence="11">
    <location>
        <begin position="89"/>
        <end position="114"/>
    </location>
</feature>
<comment type="caution">
    <text evidence="13">The sequence shown here is derived from an EMBL/GenBank/DDBJ whole genome shotgun (WGS) entry which is preliminary data.</text>
</comment>
<evidence type="ECO:0000256" key="3">
    <source>
        <dbReference type="ARBA" id="ARBA00007931"/>
    </source>
</evidence>
<dbReference type="NCBIfam" id="TIGR00054">
    <property type="entry name" value="RIP metalloprotease RseP"/>
    <property type="match status" value="1"/>
</dbReference>
<dbReference type="GO" id="GO:0006508">
    <property type="term" value="P:proteolysis"/>
    <property type="evidence" value="ECO:0007669"/>
    <property type="project" value="UniProtKB-KW"/>
</dbReference>
<evidence type="ECO:0000256" key="4">
    <source>
        <dbReference type="ARBA" id="ARBA00022670"/>
    </source>
</evidence>
<dbReference type="InterPro" id="IPR041489">
    <property type="entry name" value="PDZ_6"/>
</dbReference>
<dbReference type="PANTHER" id="PTHR42837:SF2">
    <property type="entry name" value="MEMBRANE METALLOPROTEASE ARASP2, CHLOROPLASTIC-RELATED"/>
    <property type="match status" value="1"/>
</dbReference>
<dbReference type="InterPro" id="IPR001478">
    <property type="entry name" value="PDZ"/>
</dbReference>